<keyword evidence="3" id="KW-1185">Reference proteome</keyword>
<name>A0A2R6X172_MARPO</name>
<evidence type="ECO:0000313" key="2">
    <source>
        <dbReference type="EMBL" id="PTQ39857.1"/>
    </source>
</evidence>
<gene>
    <name evidence="2" type="ORF">MARPO_0043s0092</name>
</gene>
<feature type="region of interest" description="Disordered" evidence="1">
    <location>
        <begin position="1"/>
        <end position="23"/>
    </location>
</feature>
<protein>
    <submittedName>
        <fullName evidence="2">Uncharacterized protein</fullName>
    </submittedName>
</protein>
<evidence type="ECO:0000256" key="1">
    <source>
        <dbReference type="SAM" id="MobiDB-lite"/>
    </source>
</evidence>
<dbReference type="Gramene" id="Mp1g07010.1">
    <property type="protein sequence ID" value="Mp1g07010.1.cds1"/>
    <property type="gene ID" value="Mp1g07010"/>
</dbReference>
<proteinExistence type="predicted"/>
<accession>A0A2R6X172</accession>
<feature type="compositionally biased region" description="Basic and acidic residues" evidence="1">
    <location>
        <begin position="1"/>
        <end position="14"/>
    </location>
</feature>
<dbReference type="EMBL" id="KZ772715">
    <property type="protein sequence ID" value="PTQ39857.1"/>
    <property type="molecule type" value="Genomic_DNA"/>
</dbReference>
<organism evidence="2 3">
    <name type="scientific">Marchantia polymorpha</name>
    <name type="common">Common liverwort</name>
    <name type="synonym">Marchantia aquatica</name>
    <dbReference type="NCBI Taxonomy" id="3197"/>
    <lineage>
        <taxon>Eukaryota</taxon>
        <taxon>Viridiplantae</taxon>
        <taxon>Streptophyta</taxon>
        <taxon>Embryophyta</taxon>
        <taxon>Marchantiophyta</taxon>
        <taxon>Marchantiopsida</taxon>
        <taxon>Marchantiidae</taxon>
        <taxon>Marchantiales</taxon>
        <taxon>Marchantiaceae</taxon>
        <taxon>Marchantia</taxon>
    </lineage>
</organism>
<evidence type="ECO:0000313" key="3">
    <source>
        <dbReference type="Proteomes" id="UP000244005"/>
    </source>
</evidence>
<dbReference type="Proteomes" id="UP000244005">
    <property type="component" value="Unassembled WGS sequence"/>
</dbReference>
<reference evidence="3" key="1">
    <citation type="journal article" date="2017" name="Cell">
        <title>Insights into land plant evolution garnered from the Marchantia polymorpha genome.</title>
        <authorList>
            <person name="Bowman J.L."/>
            <person name="Kohchi T."/>
            <person name="Yamato K.T."/>
            <person name="Jenkins J."/>
            <person name="Shu S."/>
            <person name="Ishizaki K."/>
            <person name="Yamaoka S."/>
            <person name="Nishihama R."/>
            <person name="Nakamura Y."/>
            <person name="Berger F."/>
            <person name="Adam C."/>
            <person name="Aki S.S."/>
            <person name="Althoff F."/>
            <person name="Araki T."/>
            <person name="Arteaga-Vazquez M.A."/>
            <person name="Balasubrmanian S."/>
            <person name="Barry K."/>
            <person name="Bauer D."/>
            <person name="Boehm C.R."/>
            <person name="Briginshaw L."/>
            <person name="Caballero-Perez J."/>
            <person name="Catarino B."/>
            <person name="Chen F."/>
            <person name="Chiyoda S."/>
            <person name="Chovatia M."/>
            <person name="Davies K.M."/>
            <person name="Delmans M."/>
            <person name="Demura T."/>
            <person name="Dierschke T."/>
            <person name="Dolan L."/>
            <person name="Dorantes-Acosta A.E."/>
            <person name="Eklund D.M."/>
            <person name="Florent S.N."/>
            <person name="Flores-Sandoval E."/>
            <person name="Fujiyama A."/>
            <person name="Fukuzawa H."/>
            <person name="Galik B."/>
            <person name="Grimanelli D."/>
            <person name="Grimwood J."/>
            <person name="Grossniklaus U."/>
            <person name="Hamada T."/>
            <person name="Haseloff J."/>
            <person name="Hetherington A.J."/>
            <person name="Higo A."/>
            <person name="Hirakawa Y."/>
            <person name="Hundley H.N."/>
            <person name="Ikeda Y."/>
            <person name="Inoue K."/>
            <person name="Inoue S.I."/>
            <person name="Ishida S."/>
            <person name="Jia Q."/>
            <person name="Kakita M."/>
            <person name="Kanazawa T."/>
            <person name="Kawai Y."/>
            <person name="Kawashima T."/>
            <person name="Kennedy M."/>
            <person name="Kinose K."/>
            <person name="Kinoshita T."/>
            <person name="Kohara Y."/>
            <person name="Koide E."/>
            <person name="Komatsu K."/>
            <person name="Kopischke S."/>
            <person name="Kubo M."/>
            <person name="Kyozuka J."/>
            <person name="Lagercrantz U."/>
            <person name="Lin S.S."/>
            <person name="Lindquist E."/>
            <person name="Lipzen A.M."/>
            <person name="Lu C.W."/>
            <person name="De Luna E."/>
            <person name="Martienssen R.A."/>
            <person name="Minamino N."/>
            <person name="Mizutani M."/>
            <person name="Mizutani M."/>
            <person name="Mochizuki N."/>
            <person name="Monte I."/>
            <person name="Mosher R."/>
            <person name="Nagasaki H."/>
            <person name="Nakagami H."/>
            <person name="Naramoto S."/>
            <person name="Nishitani K."/>
            <person name="Ohtani M."/>
            <person name="Okamoto T."/>
            <person name="Okumura M."/>
            <person name="Phillips J."/>
            <person name="Pollak B."/>
            <person name="Reinders A."/>
            <person name="Rovekamp M."/>
            <person name="Sano R."/>
            <person name="Sawa S."/>
            <person name="Schmid M.W."/>
            <person name="Shirakawa M."/>
            <person name="Solano R."/>
            <person name="Spunde A."/>
            <person name="Suetsugu N."/>
            <person name="Sugano S."/>
            <person name="Sugiyama A."/>
            <person name="Sun R."/>
            <person name="Suzuki Y."/>
            <person name="Takenaka M."/>
            <person name="Takezawa D."/>
            <person name="Tomogane H."/>
            <person name="Tsuzuki M."/>
            <person name="Ueda T."/>
            <person name="Umeda M."/>
            <person name="Ward J.M."/>
            <person name="Watanabe Y."/>
            <person name="Yazaki K."/>
            <person name="Yokoyama R."/>
            <person name="Yoshitake Y."/>
            <person name="Yotsui I."/>
            <person name="Zachgo S."/>
            <person name="Schmutz J."/>
        </authorList>
    </citation>
    <scope>NUCLEOTIDE SEQUENCE [LARGE SCALE GENOMIC DNA]</scope>
    <source>
        <strain evidence="3">Tak-1</strain>
    </source>
</reference>
<sequence>MLTDAHNHSLRSTDTETPSDSANNFNEYQKCSKTDHLRPVLLLALYYSAMAHVHTAFSFSTASQGRSFLTHDDDEVLSGFSAHVHVFVSVSRVEWMRCILRSVGPYIP</sequence>
<dbReference type="AlphaFoldDB" id="A0A2R6X172"/>